<gene>
    <name evidence="13 14" type="primary">recU</name>
    <name evidence="14" type="ORF">MTABA_v1c02140</name>
</gene>
<dbReference type="GO" id="GO:0005737">
    <property type="term" value="C:cytoplasm"/>
    <property type="evidence" value="ECO:0007669"/>
    <property type="project" value="UniProtKB-SubCell"/>
</dbReference>
<dbReference type="SUPFAM" id="SSF52980">
    <property type="entry name" value="Restriction endonuclease-like"/>
    <property type="match status" value="1"/>
</dbReference>
<dbReference type="InterPro" id="IPR011335">
    <property type="entry name" value="Restrct_endonuc-II-like"/>
</dbReference>
<dbReference type="EC" id="3.1.21.10" evidence="13"/>
<dbReference type="HAMAP" id="MF_00130">
    <property type="entry name" value="RecU"/>
    <property type="match status" value="1"/>
</dbReference>
<keyword evidence="5 13" id="KW-0255">Endonuclease</keyword>
<dbReference type="EMBL" id="CP024969">
    <property type="protein sequence ID" value="ATZ21417.1"/>
    <property type="molecule type" value="Genomic_DNA"/>
</dbReference>
<dbReference type="GO" id="GO:0006310">
    <property type="term" value="P:DNA recombination"/>
    <property type="evidence" value="ECO:0007669"/>
    <property type="project" value="UniProtKB-UniRule"/>
</dbReference>
<keyword evidence="15" id="KW-1185">Reference proteome</keyword>
<name>A0A2K8P3T9_9MOLU</name>
<evidence type="ECO:0000256" key="11">
    <source>
        <dbReference type="ARBA" id="ARBA00023447"/>
    </source>
</evidence>
<accession>A0A2K8P3T9</accession>
<evidence type="ECO:0000313" key="14">
    <source>
        <dbReference type="EMBL" id="ATZ21417.1"/>
    </source>
</evidence>
<dbReference type="GO" id="GO:0000287">
    <property type="term" value="F:magnesium ion binding"/>
    <property type="evidence" value="ECO:0007669"/>
    <property type="project" value="UniProtKB-UniRule"/>
</dbReference>
<feature type="binding site" evidence="13">
    <location>
        <position position="72"/>
    </location>
    <ligand>
        <name>Mg(2+)</name>
        <dbReference type="ChEBI" id="CHEBI:18420"/>
    </ligand>
</feature>
<reference evidence="14 15" key="1">
    <citation type="submission" date="2017-11" db="EMBL/GenBank/DDBJ databases">
        <title>Genome sequence of Mesoplasma tabanidae BARC 857 (ATCC 49584).</title>
        <authorList>
            <person name="Lo W.-S."/>
            <person name="Kuo C.-H."/>
        </authorList>
    </citation>
    <scope>NUCLEOTIDE SEQUENCE [LARGE SCALE GENOMIC DNA]</scope>
    <source>
        <strain evidence="14 15">BARC 857</strain>
    </source>
</reference>
<feature type="binding site" evidence="13">
    <location>
        <position position="59"/>
    </location>
    <ligand>
        <name>Mg(2+)</name>
        <dbReference type="ChEBI" id="CHEBI:18420"/>
    </ligand>
</feature>
<dbReference type="InterPro" id="IPR004612">
    <property type="entry name" value="Resolv_RecU"/>
</dbReference>
<evidence type="ECO:0000256" key="7">
    <source>
        <dbReference type="ARBA" id="ARBA00022801"/>
    </source>
</evidence>
<comment type="cofactor">
    <cofactor evidence="13">
        <name>Mg(2+)</name>
        <dbReference type="ChEBI" id="CHEBI:18420"/>
    </cofactor>
    <text evidence="13">Binds 1 Mg(2+) ion per subunit.</text>
</comment>
<keyword evidence="2 13" id="KW-0963">Cytoplasm</keyword>
<dbReference type="Pfam" id="PF03838">
    <property type="entry name" value="RecU"/>
    <property type="match status" value="1"/>
</dbReference>
<keyword evidence="4 13" id="KW-0479">Metal-binding</keyword>
<dbReference type="RefSeq" id="WP_100679368.1">
    <property type="nucleotide sequence ID" value="NZ_CP024969.1"/>
</dbReference>
<dbReference type="Proteomes" id="UP000232223">
    <property type="component" value="Chromosome"/>
</dbReference>
<protein>
    <recommendedName>
        <fullName evidence="12 13">Holliday junction resolvase RecU</fullName>
        <ecNumber evidence="13">3.1.21.10</ecNumber>
    </recommendedName>
    <alternativeName>
        <fullName evidence="13">Recombination protein U homolog</fullName>
    </alternativeName>
</protein>
<dbReference type="GO" id="GO:0006281">
    <property type="term" value="P:DNA repair"/>
    <property type="evidence" value="ECO:0007669"/>
    <property type="project" value="UniProtKB-UniRule"/>
</dbReference>
<evidence type="ECO:0000256" key="12">
    <source>
        <dbReference type="ARBA" id="ARBA00029523"/>
    </source>
</evidence>
<dbReference type="AlphaFoldDB" id="A0A2K8P3T9"/>
<evidence type="ECO:0000256" key="13">
    <source>
        <dbReference type="HAMAP-Rule" id="MF_00130"/>
    </source>
</evidence>
<evidence type="ECO:0000256" key="4">
    <source>
        <dbReference type="ARBA" id="ARBA00022723"/>
    </source>
</evidence>
<feature type="site" description="Transition state stabilizer" evidence="13">
    <location>
        <position position="74"/>
    </location>
</feature>
<comment type="caution">
    <text evidence="13">Lacks conserved residue(s) required for the propagation of feature annotation.</text>
</comment>
<evidence type="ECO:0000313" key="15">
    <source>
        <dbReference type="Proteomes" id="UP000232223"/>
    </source>
</evidence>
<evidence type="ECO:0000256" key="1">
    <source>
        <dbReference type="ARBA" id="ARBA00004496"/>
    </source>
</evidence>
<keyword evidence="6 13" id="KW-0227">DNA damage</keyword>
<evidence type="ECO:0000256" key="3">
    <source>
        <dbReference type="ARBA" id="ARBA00022722"/>
    </source>
</evidence>
<evidence type="ECO:0000256" key="9">
    <source>
        <dbReference type="ARBA" id="ARBA00023172"/>
    </source>
</evidence>
<keyword evidence="7 13" id="KW-0378">Hydrolase</keyword>
<evidence type="ECO:0000256" key="8">
    <source>
        <dbReference type="ARBA" id="ARBA00022842"/>
    </source>
</evidence>
<dbReference type="InterPro" id="IPR011856">
    <property type="entry name" value="tRNA_endonuc-like_dom_sf"/>
</dbReference>
<dbReference type="GO" id="GO:0007059">
    <property type="term" value="P:chromosome segregation"/>
    <property type="evidence" value="ECO:0007669"/>
    <property type="project" value="UniProtKB-UniRule"/>
</dbReference>
<dbReference type="GO" id="GO:0003676">
    <property type="term" value="F:nucleic acid binding"/>
    <property type="evidence" value="ECO:0007669"/>
    <property type="project" value="InterPro"/>
</dbReference>
<evidence type="ECO:0000256" key="2">
    <source>
        <dbReference type="ARBA" id="ARBA00022490"/>
    </source>
</evidence>
<dbReference type="GO" id="GO:0008821">
    <property type="term" value="F:crossover junction DNA endonuclease activity"/>
    <property type="evidence" value="ECO:0007669"/>
    <property type="project" value="UniProtKB-EC"/>
</dbReference>
<keyword evidence="10 13" id="KW-0234">DNA repair</keyword>
<evidence type="ECO:0000256" key="10">
    <source>
        <dbReference type="ARBA" id="ARBA00023204"/>
    </source>
</evidence>
<keyword evidence="3 13" id="KW-0540">Nuclease</keyword>
<comment type="catalytic activity">
    <reaction evidence="13">
        <text>Endonucleolytic cleavage at a junction such as a reciprocal single-stranded crossover between two homologous DNA duplexes (Holliday junction).</text>
        <dbReference type="EC" id="3.1.21.10"/>
    </reaction>
</comment>
<comment type="function">
    <text evidence="13">Endonuclease that resolves Holliday junction intermediates in genetic recombination. Cleaves mobile four-strand junctions by introducing symmetrical nicks in paired strands. Promotes annealing of linear ssDNA with homologous dsDNA. Required for DNA repair, homologous recombination and chromosome segregation.</text>
</comment>
<keyword evidence="8 13" id="KW-0460">Magnesium</keyword>
<evidence type="ECO:0000256" key="6">
    <source>
        <dbReference type="ARBA" id="ARBA00022763"/>
    </source>
</evidence>
<organism evidence="14 15">
    <name type="scientific">Mesoplasma tabanidae</name>
    <dbReference type="NCBI Taxonomy" id="219745"/>
    <lineage>
        <taxon>Bacteria</taxon>
        <taxon>Bacillati</taxon>
        <taxon>Mycoplasmatota</taxon>
        <taxon>Mollicutes</taxon>
        <taxon>Entomoplasmatales</taxon>
        <taxon>Entomoplasmataceae</taxon>
        <taxon>Mesoplasma</taxon>
    </lineage>
</organism>
<keyword evidence="9 13" id="KW-0233">DNA recombination</keyword>
<dbReference type="Gene3D" id="3.40.1350.10">
    <property type="match status" value="1"/>
</dbReference>
<dbReference type="OrthoDB" id="9783592at2"/>
<comment type="similarity">
    <text evidence="11 13">Belongs to the RecU family.</text>
</comment>
<sequence length="166" mass="19884">MNPIKNQGMFLETLLNITHQKYIDNNDCVVSKIPTNIIPISTKNNQITNAKFQNSLNCDYIGVYKGMYFEFEAKETYKDYFDFHLIRKNQNEKMKLVINNKGIAFLIIYFGNYEEFFLVNYSTLKTWVNKNKKTIPYEWFLDNAYQVYLDNEFKLNYLPKLNFLIN</sequence>
<evidence type="ECO:0000256" key="5">
    <source>
        <dbReference type="ARBA" id="ARBA00022759"/>
    </source>
</evidence>
<proteinExistence type="inferred from homology"/>
<feature type="binding site" evidence="13">
    <location>
        <position position="90"/>
    </location>
    <ligand>
        <name>Mg(2+)</name>
        <dbReference type="ChEBI" id="CHEBI:18420"/>
    </ligand>
</feature>
<dbReference type="CDD" id="cd22354">
    <property type="entry name" value="RecU-like"/>
    <property type="match status" value="1"/>
</dbReference>
<comment type="subcellular location">
    <subcellularLocation>
        <location evidence="1 13">Cytoplasm</location>
    </subcellularLocation>
</comment>
<dbReference type="KEGG" id="mtab:MTABA_v1c02140"/>